<dbReference type="RefSeq" id="XP_016977349.1">
    <property type="nucleotide sequence ID" value="XM_017121860.1"/>
</dbReference>
<accession>A0A6P4EL91</accession>
<reference evidence="4" key="2">
    <citation type="submission" date="2025-04" db="UniProtKB">
        <authorList>
            <consortium name="RefSeq"/>
        </authorList>
    </citation>
    <scope>IDENTIFICATION</scope>
</reference>
<feature type="compositionally biased region" description="Basic residues" evidence="1">
    <location>
        <begin position="217"/>
        <end position="232"/>
    </location>
</feature>
<dbReference type="Proteomes" id="UP001652680">
    <property type="component" value="Unassembled WGS sequence"/>
</dbReference>
<evidence type="ECO:0000313" key="2">
    <source>
        <dbReference type="EnsemblMetazoa" id="XP_016977349.1"/>
    </source>
</evidence>
<feature type="region of interest" description="Disordered" evidence="1">
    <location>
        <begin position="215"/>
        <end position="235"/>
    </location>
</feature>
<dbReference type="OrthoDB" id="7861173at2759"/>
<protein>
    <submittedName>
        <fullName evidence="4">Uncharacterized protein LOC108043248</fullName>
    </submittedName>
</protein>
<name>A0A6P4EL91_DRORH</name>
<sequence>MAKDQEGAEEAYIPVSATESSKDQKRDQRARLIKALSRFKPRDANPLQFYNCVRELCIMHNCSIDEGLERAALTWPGLSMRQRELYDSQRHAELPIPVPRHLIYRAFQKESKGLWSLGRSSVGGKRSTRYTLESYKPPPKPSRIGSALIEKRPKYDNLLDLPPKAAAMRVPPAPNRKFSRVSPSSGRRIRSLTPSPAVRRVRSIRQILSMVSVQMKKSGRRRQGKNHHRVKKVGTAEQAKIVPEKPTTGVVSKLQRKKTTTAIKRKCPSGGGSKAKRSAKEEDLKTAHNWDLAIGCVRRRLMMHQPLKTKS</sequence>
<dbReference type="EnsemblMetazoa" id="XM_017121860.2">
    <property type="protein sequence ID" value="XP_016977349.1"/>
    <property type="gene ID" value="LOC108043248"/>
</dbReference>
<reference evidence="3" key="1">
    <citation type="journal article" date="2021" name="Elife">
        <title>Highly contiguous assemblies of 101 drosophilid genomes.</title>
        <authorList>
            <person name="Kim B.Y."/>
            <person name="Wang J.R."/>
            <person name="Miller D.E."/>
            <person name="Barmina O."/>
            <person name="Delaney E."/>
            <person name="Thompson A."/>
            <person name="Comeault A.A."/>
            <person name="Peede D."/>
            <person name="D'Agostino E.R."/>
            <person name="Pelaez J."/>
            <person name="Aguilar J.M."/>
            <person name="Haji D."/>
            <person name="Matsunaga T."/>
            <person name="Armstrong E.E."/>
            <person name="Zych M."/>
            <person name="Ogawa Y."/>
            <person name="Stamenkovic-Radak M."/>
            <person name="Jelic M."/>
            <person name="Veselinovic M.S."/>
            <person name="Tanaskovic M."/>
            <person name="Eric P."/>
            <person name="Gao J.J."/>
            <person name="Katoh T.K."/>
            <person name="Toda M.J."/>
            <person name="Watabe H."/>
            <person name="Watada M."/>
            <person name="Davis J.S."/>
            <person name="Moyle L.C."/>
            <person name="Manoli G."/>
            <person name="Bertolini E."/>
            <person name="Kostal V."/>
            <person name="Hawley R.S."/>
            <person name="Takahashi A."/>
            <person name="Jones C.D."/>
            <person name="Price D.K."/>
            <person name="Whiteman N."/>
            <person name="Kopp A."/>
            <person name="Matute D.R."/>
            <person name="Petrov D.A."/>
        </authorList>
    </citation>
    <scope>NUCLEOTIDE SEQUENCE [LARGE SCALE GENOMIC DNA]</scope>
</reference>
<gene>
    <name evidence="4" type="primary">LOC108043248</name>
    <name evidence="2" type="synonym">108043248</name>
</gene>
<evidence type="ECO:0000313" key="4">
    <source>
        <dbReference type="RefSeq" id="XP_016977349.1"/>
    </source>
</evidence>
<feature type="region of interest" description="Disordered" evidence="1">
    <location>
        <begin position="166"/>
        <end position="196"/>
    </location>
</feature>
<keyword evidence="3" id="KW-1185">Reference proteome</keyword>
<feature type="region of interest" description="Disordered" evidence="1">
    <location>
        <begin position="1"/>
        <end position="27"/>
    </location>
</feature>
<dbReference type="AlphaFoldDB" id="A0A6P4EL91"/>
<evidence type="ECO:0000256" key="1">
    <source>
        <dbReference type="SAM" id="MobiDB-lite"/>
    </source>
</evidence>
<dbReference type="GeneID" id="108043248"/>
<dbReference type="OMA" id="RELCIMH"/>
<organism evidence="4">
    <name type="scientific">Drosophila rhopaloa</name>
    <name type="common">Fruit fly</name>
    <dbReference type="NCBI Taxonomy" id="1041015"/>
    <lineage>
        <taxon>Eukaryota</taxon>
        <taxon>Metazoa</taxon>
        <taxon>Ecdysozoa</taxon>
        <taxon>Arthropoda</taxon>
        <taxon>Hexapoda</taxon>
        <taxon>Insecta</taxon>
        <taxon>Pterygota</taxon>
        <taxon>Neoptera</taxon>
        <taxon>Endopterygota</taxon>
        <taxon>Diptera</taxon>
        <taxon>Brachycera</taxon>
        <taxon>Muscomorpha</taxon>
        <taxon>Ephydroidea</taxon>
        <taxon>Drosophilidae</taxon>
        <taxon>Drosophila</taxon>
        <taxon>Sophophora</taxon>
    </lineage>
</organism>
<reference evidence="2" key="3">
    <citation type="submission" date="2025-05" db="UniProtKB">
        <authorList>
            <consortium name="EnsemblMetazoa"/>
        </authorList>
    </citation>
    <scope>IDENTIFICATION</scope>
</reference>
<proteinExistence type="predicted"/>
<evidence type="ECO:0000313" key="3">
    <source>
        <dbReference type="Proteomes" id="UP001652680"/>
    </source>
</evidence>